<feature type="transmembrane region" description="Helical" evidence="1">
    <location>
        <begin position="148"/>
        <end position="165"/>
    </location>
</feature>
<dbReference type="STRING" id="582419.TES1_0435"/>
<feature type="transmembrane region" description="Helical" evidence="1">
    <location>
        <begin position="66"/>
        <end position="85"/>
    </location>
</feature>
<dbReference type="Proteomes" id="UP000019027">
    <property type="component" value="Chromosome"/>
</dbReference>
<reference evidence="2 3" key="1">
    <citation type="journal article" date="2014" name="Int. J. Syst. Evol. Microbiol.">
        <title>Thermococcus paralvinellae sp. nov. and Thermococcus cleftensis sp. nov. of hyperthermophilic heterotrophs from deep-sea hydrothermal vents.</title>
        <authorList>
            <person name="Hensley S.A."/>
            <person name="Jung J.H."/>
            <person name="Park C.S."/>
            <person name="Holden J.F."/>
        </authorList>
    </citation>
    <scope>NUCLEOTIDE SEQUENCE [LARGE SCALE GENOMIC DNA]</scope>
    <source>
        <strain evidence="2 3">ES1</strain>
    </source>
</reference>
<evidence type="ECO:0000256" key="1">
    <source>
        <dbReference type="SAM" id="Phobius"/>
    </source>
</evidence>
<feature type="transmembrane region" description="Helical" evidence="1">
    <location>
        <begin position="40"/>
        <end position="60"/>
    </location>
</feature>
<feature type="transmembrane region" description="Helical" evidence="1">
    <location>
        <begin position="119"/>
        <end position="136"/>
    </location>
</feature>
<evidence type="ECO:0000313" key="2">
    <source>
        <dbReference type="EMBL" id="AHF79829.1"/>
    </source>
</evidence>
<dbReference type="EMBL" id="CP006965">
    <property type="protein sequence ID" value="AHF79829.1"/>
    <property type="molecule type" value="Genomic_DNA"/>
</dbReference>
<dbReference type="HOGENOM" id="CLU_1335116_0_0_2"/>
<keyword evidence="3" id="KW-1185">Reference proteome</keyword>
<proteinExistence type="predicted"/>
<organism evidence="2 3">
    <name type="scientific">Thermococcus paralvinellae</name>
    <dbReference type="NCBI Taxonomy" id="582419"/>
    <lineage>
        <taxon>Archaea</taxon>
        <taxon>Methanobacteriati</taxon>
        <taxon>Methanobacteriota</taxon>
        <taxon>Thermococci</taxon>
        <taxon>Thermococcales</taxon>
        <taxon>Thermococcaceae</taxon>
        <taxon>Thermococcus</taxon>
    </lineage>
</organism>
<dbReference type="AlphaFoldDB" id="W0I1E2"/>
<accession>W0I1E2</accession>
<keyword evidence="1" id="KW-0812">Transmembrane</keyword>
<feature type="transmembrane region" description="Helical" evidence="1">
    <location>
        <begin position="177"/>
        <end position="197"/>
    </location>
</feature>
<feature type="transmembrane region" description="Helical" evidence="1">
    <location>
        <begin position="92"/>
        <end position="113"/>
    </location>
</feature>
<feature type="transmembrane region" description="Helical" evidence="1">
    <location>
        <begin position="6"/>
        <end position="28"/>
    </location>
</feature>
<dbReference type="KEGG" id="ths:TES1_0435"/>
<keyword evidence="1" id="KW-1133">Transmembrane helix</keyword>
<dbReference type="OrthoDB" id="383367at2157"/>
<sequence length="205" mass="23175">MDEESLIRVLINLMVVLSVAYTGIIFNLLGQYLQRGERIVAMQIGGSVLIGFSLVMMPIKDTTLELILGISCGIIGTFLLIYPLLRYRLVKFSRVTVLQCVLIIFSSLFGHLLGLHGGAVLRSLSLLSILLLVQALKSIHLSDVALKTILNASLWVLILYAWLWYPAIRYFGKCGYYLVYLIYFGAILMWFFSAMAVHSHLKRWL</sequence>
<keyword evidence="1" id="KW-0472">Membrane</keyword>
<evidence type="ECO:0000313" key="3">
    <source>
        <dbReference type="Proteomes" id="UP000019027"/>
    </source>
</evidence>
<dbReference type="RefSeq" id="WP_042679840.1">
    <property type="nucleotide sequence ID" value="NZ_CP006965.1"/>
</dbReference>
<gene>
    <name evidence="2" type="ORF">TES1_0435</name>
</gene>
<dbReference type="GeneID" id="24906667"/>
<name>W0I1E2_9EURY</name>
<protein>
    <submittedName>
        <fullName evidence="2">Uncharacterized protein</fullName>
    </submittedName>
</protein>